<evidence type="ECO:0000256" key="8">
    <source>
        <dbReference type="ARBA" id="ARBA00023180"/>
    </source>
</evidence>
<dbReference type="GO" id="GO:0005604">
    <property type="term" value="C:basement membrane"/>
    <property type="evidence" value="ECO:0007669"/>
    <property type="project" value="UniProtKB-SubCell"/>
</dbReference>
<feature type="domain" description="Laminin EGF-like" evidence="10">
    <location>
        <begin position="36"/>
        <end position="72"/>
    </location>
</feature>
<keyword evidence="7" id="KW-1015">Disulfide bond</keyword>
<dbReference type="Pfam" id="PF00053">
    <property type="entry name" value="EGF_laminin"/>
    <property type="match status" value="1"/>
</dbReference>
<proteinExistence type="predicted"/>
<dbReference type="GO" id="GO:0005201">
    <property type="term" value="F:extracellular matrix structural constituent"/>
    <property type="evidence" value="ECO:0007669"/>
    <property type="project" value="TreeGrafter"/>
</dbReference>
<feature type="non-terminal residue" evidence="11">
    <location>
        <position position="1"/>
    </location>
</feature>
<evidence type="ECO:0000256" key="1">
    <source>
        <dbReference type="ARBA" id="ARBA00004302"/>
    </source>
</evidence>
<dbReference type="PANTHER" id="PTHR10574">
    <property type="entry name" value="NETRIN/LAMININ-RELATED"/>
    <property type="match status" value="1"/>
</dbReference>
<feature type="non-terminal residue" evidence="11">
    <location>
        <position position="75"/>
    </location>
</feature>
<evidence type="ECO:0000256" key="4">
    <source>
        <dbReference type="ARBA" id="ARBA00022729"/>
    </source>
</evidence>
<dbReference type="SUPFAM" id="SSF57196">
    <property type="entry name" value="EGF/Laminin"/>
    <property type="match status" value="1"/>
</dbReference>
<dbReference type="PROSITE" id="PS01248">
    <property type="entry name" value="EGF_LAM_1"/>
    <property type="match status" value="1"/>
</dbReference>
<keyword evidence="5" id="KW-0677">Repeat</keyword>
<keyword evidence="2" id="KW-0964">Secreted</keyword>
<dbReference type="AlphaFoldDB" id="A0A093IYC3"/>
<evidence type="ECO:0000313" key="11">
    <source>
        <dbReference type="EMBL" id="KFW03769.1"/>
    </source>
</evidence>
<dbReference type="InterPro" id="IPR050440">
    <property type="entry name" value="Laminin/Netrin_ECM"/>
</dbReference>
<dbReference type="GO" id="GO:0009888">
    <property type="term" value="P:tissue development"/>
    <property type="evidence" value="ECO:0007669"/>
    <property type="project" value="TreeGrafter"/>
</dbReference>
<organism evidence="11 12">
    <name type="scientific">Eurypyga helias</name>
    <name type="common">Sunbittern</name>
    <name type="synonym">Ardea helias</name>
    <dbReference type="NCBI Taxonomy" id="54383"/>
    <lineage>
        <taxon>Eukaryota</taxon>
        <taxon>Metazoa</taxon>
        <taxon>Chordata</taxon>
        <taxon>Craniata</taxon>
        <taxon>Vertebrata</taxon>
        <taxon>Euteleostomi</taxon>
        <taxon>Archelosauria</taxon>
        <taxon>Archosauria</taxon>
        <taxon>Dinosauria</taxon>
        <taxon>Saurischia</taxon>
        <taxon>Theropoda</taxon>
        <taxon>Coelurosauria</taxon>
        <taxon>Aves</taxon>
        <taxon>Neognathae</taxon>
        <taxon>Neoaves</taxon>
        <taxon>Phaethontimorphae</taxon>
        <taxon>Eurypygiformes</taxon>
        <taxon>Eurypygidae</taxon>
        <taxon>Eurypyga</taxon>
    </lineage>
</organism>
<keyword evidence="6" id="KW-0084">Basement membrane</keyword>
<keyword evidence="9" id="KW-0424">Laminin EGF-like domain</keyword>
<evidence type="ECO:0000259" key="10">
    <source>
        <dbReference type="PROSITE" id="PS01248"/>
    </source>
</evidence>
<gene>
    <name evidence="11" type="ORF">N326_10941</name>
</gene>
<evidence type="ECO:0000256" key="2">
    <source>
        <dbReference type="ARBA" id="ARBA00022525"/>
    </source>
</evidence>
<keyword evidence="3" id="KW-0272">Extracellular matrix</keyword>
<reference evidence="11 12" key="1">
    <citation type="submission" date="2014-04" db="EMBL/GenBank/DDBJ databases">
        <title>Genome evolution of avian class.</title>
        <authorList>
            <person name="Zhang G."/>
            <person name="Li C."/>
        </authorList>
    </citation>
    <scope>NUCLEOTIDE SEQUENCE [LARGE SCALE GENOMIC DNA]</scope>
    <source>
        <strain evidence="11">BGI_N326</strain>
    </source>
</reference>
<keyword evidence="12" id="KW-1185">Reference proteome</keyword>
<keyword evidence="8" id="KW-0325">Glycoprotein</keyword>
<dbReference type="GO" id="GO:0005576">
    <property type="term" value="C:extracellular region"/>
    <property type="evidence" value="ECO:0007669"/>
    <property type="project" value="UniProtKB-ARBA"/>
</dbReference>
<evidence type="ECO:0000256" key="6">
    <source>
        <dbReference type="ARBA" id="ARBA00022869"/>
    </source>
</evidence>
<evidence type="ECO:0000256" key="7">
    <source>
        <dbReference type="ARBA" id="ARBA00023157"/>
    </source>
</evidence>
<dbReference type="PANTHER" id="PTHR10574:SF291">
    <property type="entry name" value="LAMININ SUBUNIT ALPHA-2"/>
    <property type="match status" value="1"/>
</dbReference>
<dbReference type="Gene3D" id="2.10.25.10">
    <property type="entry name" value="Laminin"/>
    <property type="match status" value="1"/>
</dbReference>
<dbReference type="SMART" id="SM00180">
    <property type="entry name" value="EGF_Lam"/>
    <property type="match status" value="1"/>
</dbReference>
<protein>
    <submittedName>
        <fullName evidence="11">Laminin subunit alpha-2</fullName>
    </submittedName>
</protein>
<dbReference type="InterPro" id="IPR002049">
    <property type="entry name" value="LE_dom"/>
</dbReference>
<keyword evidence="4" id="KW-0732">Signal</keyword>
<evidence type="ECO:0000313" key="12">
    <source>
        <dbReference type="Proteomes" id="UP000054232"/>
    </source>
</evidence>
<accession>A0A093IYC3</accession>
<dbReference type="GO" id="GO:0007411">
    <property type="term" value="P:axon guidance"/>
    <property type="evidence" value="ECO:0007669"/>
    <property type="project" value="TreeGrafter"/>
</dbReference>
<dbReference type="FunFam" id="2.10.25.10:FF:000069">
    <property type="entry name" value="Laminin subunit alpha 1"/>
    <property type="match status" value="1"/>
</dbReference>
<dbReference type="EMBL" id="KK565068">
    <property type="protein sequence ID" value="KFW03769.1"/>
    <property type="molecule type" value="Genomic_DNA"/>
</dbReference>
<sequence>ACNCHGKTEECYYDQDVADRNQSLNIHGEYIGGGVCVNCTSHTAGVNCETCVDGYFRPKGVNVYSPDPCQPCSCD</sequence>
<evidence type="ECO:0000256" key="3">
    <source>
        <dbReference type="ARBA" id="ARBA00022530"/>
    </source>
</evidence>
<evidence type="ECO:0000256" key="9">
    <source>
        <dbReference type="ARBA" id="ARBA00023292"/>
    </source>
</evidence>
<comment type="subcellular location">
    <subcellularLocation>
        <location evidence="1">Secreted</location>
        <location evidence="1">Extracellular space</location>
        <location evidence="1">Extracellular matrix</location>
        <location evidence="1">Basement membrane</location>
    </subcellularLocation>
</comment>
<dbReference type="Proteomes" id="UP000054232">
    <property type="component" value="Unassembled WGS sequence"/>
</dbReference>
<evidence type="ECO:0000256" key="5">
    <source>
        <dbReference type="ARBA" id="ARBA00022737"/>
    </source>
</evidence>
<dbReference type="GO" id="GO:0009887">
    <property type="term" value="P:animal organ morphogenesis"/>
    <property type="evidence" value="ECO:0007669"/>
    <property type="project" value="TreeGrafter"/>
</dbReference>
<name>A0A093IYC3_EURHL</name>